<organism evidence="3 4">
    <name type="scientific">Colletotrichum paranaense</name>
    <dbReference type="NCBI Taxonomy" id="1914294"/>
    <lineage>
        <taxon>Eukaryota</taxon>
        <taxon>Fungi</taxon>
        <taxon>Dikarya</taxon>
        <taxon>Ascomycota</taxon>
        <taxon>Pezizomycotina</taxon>
        <taxon>Sordariomycetes</taxon>
        <taxon>Hypocreomycetidae</taxon>
        <taxon>Glomerellales</taxon>
        <taxon>Glomerellaceae</taxon>
        <taxon>Colletotrichum</taxon>
        <taxon>Colletotrichum acutatum species complex</taxon>
    </lineage>
</organism>
<proteinExistence type="predicted"/>
<dbReference type="PANTHER" id="PTHR10098:SF108">
    <property type="entry name" value="TETRATRICOPEPTIDE REPEAT PROTEIN 28"/>
    <property type="match status" value="1"/>
</dbReference>
<reference evidence="3 4" key="1">
    <citation type="submission" date="2016-10" db="EMBL/GenBank/DDBJ databases">
        <title>The genome sequence of Colletotrichum fioriniae PJ7.</title>
        <authorList>
            <person name="Baroncelli R."/>
        </authorList>
    </citation>
    <scope>NUCLEOTIDE SEQUENCE [LARGE SCALE GENOMIC DNA]</scope>
    <source>
        <strain evidence="3 4">IMI 384185</strain>
    </source>
</reference>
<accession>A0ABQ9T6I5</accession>
<sequence>MSHVDRITGRVTPLPSLPGAEIEAEVIARLQSANLALTGSDATKEAILFNIHQYDILHLATHDYFSEEFSTLSEISVANGKCISVEGFSDAGMDHELVVMSPCHTGGVSYAGGGSTAGFATSLIASGVRNVLVTLWPINDNITVIFMRRFYESLASGQSLREALKAAQSAMFQALPRAVEIELAEIRDLLGNGEKQDTERIIAPLGGKKGHLNYSQPTYWAAFVLMGADLNVSESPEEHHPESGSNTEHRHRPVYYRGGPRIIGVQWS</sequence>
<name>A0ABQ9T6I5_9PEZI</name>
<dbReference type="InterPro" id="IPR024983">
    <property type="entry name" value="CHAT_dom"/>
</dbReference>
<evidence type="ECO:0000313" key="3">
    <source>
        <dbReference type="EMBL" id="KAK1546771.1"/>
    </source>
</evidence>
<dbReference type="Pfam" id="PF12770">
    <property type="entry name" value="CHAT"/>
    <property type="match status" value="1"/>
</dbReference>
<feature type="domain" description="CHAT" evidence="2">
    <location>
        <begin position="15"/>
        <end position="228"/>
    </location>
</feature>
<comment type="caution">
    <text evidence="3">The sequence shown here is derived from an EMBL/GenBank/DDBJ whole genome shotgun (WGS) entry which is preliminary data.</text>
</comment>
<dbReference type="Proteomes" id="UP001241169">
    <property type="component" value="Unassembled WGS sequence"/>
</dbReference>
<evidence type="ECO:0000256" key="1">
    <source>
        <dbReference type="SAM" id="MobiDB-lite"/>
    </source>
</evidence>
<evidence type="ECO:0000259" key="2">
    <source>
        <dbReference type="Pfam" id="PF12770"/>
    </source>
</evidence>
<feature type="region of interest" description="Disordered" evidence="1">
    <location>
        <begin position="234"/>
        <end position="254"/>
    </location>
</feature>
<keyword evidence="4" id="KW-1185">Reference proteome</keyword>
<dbReference type="RefSeq" id="XP_060355885.1">
    <property type="nucleotide sequence ID" value="XM_060485028.1"/>
</dbReference>
<dbReference type="EMBL" id="MOPA01000001">
    <property type="protein sequence ID" value="KAK1546771.1"/>
    <property type="molecule type" value="Genomic_DNA"/>
</dbReference>
<dbReference type="PANTHER" id="PTHR10098">
    <property type="entry name" value="RAPSYN-RELATED"/>
    <property type="match status" value="1"/>
</dbReference>
<gene>
    <name evidence="3" type="ORF">CPAR01_00738</name>
</gene>
<evidence type="ECO:0000313" key="4">
    <source>
        <dbReference type="Proteomes" id="UP001241169"/>
    </source>
</evidence>
<dbReference type="GeneID" id="85368927"/>
<protein>
    <recommendedName>
        <fullName evidence="2">CHAT domain-containing protein</fullName>
    </recommendedName>
</protein>